<protein>
    <submittedName>
        <fullName evidence="1">Alpha/beta hydrolase</fullName>
    </submittedName>
</protein>
<comment type="caution">
    <text evidence="1">The sequence shown here is derived from an EMBL/GenBank/DDBJ whole genome shotgun (WGS) entry which is preliminary data.</text>
</comment>
<evidence type="ECO:0000313" key="1">
    <source>
        <dbReference type="EMBL" id="OPB94865.1"/>
    </source>
</evidence>
<dbReference type="InterPro" id="IPR029058">
    <property type="entry name" value="AB_hydrolase_fold"/>
</dbReference>
<gene>
    <name evidence="1" type="ORF">BB021_18925</name>
</gene>
<dbReference type="GO" id="GO:0016787">
    <property type="term" value="F:hydrolase activity"/>
    <property type="evidence" value="ECO:0007669"/>
    <property type="project" value="UniProtKB-KW"/>
</dbReference>
<reference evidence="1 2" key="1">
    <citation type="submission" date="2016-07" db="EMBL/GenBank/DDBJ databases">
        <title>Revisiting the Taxonomy of the Elizabethkingia Genus based on Whole-Genome Sequencing, Optical Mapping, and MALDI-TOF.</title>
        <authorList>
            <person name="Nicholson A.C."/>
        </authorList>
    </citation>
    <scope>NUCLEOTIDE SEQUENCE [LARGE SCALE GENOMIC DNA]</scope>
    <source>
        <strain evidence="1 2">C1558</strain>
    </source>
</reference>
<accession>A0ABX3NFL1</accession>
<dbReference type="EMBL" id="MBDS01000001">
    <property type="protein sequence ID" value="OPB94865.1"/>
    <property type="molecule type" value="Genomic_DNA"/>
</dbReference>
<organism evidence="1 2">
    <name type="scientific">Elizabethkingia ursingii</name>
    <dbReference type="NCBI Taxonomy" id="1756150"/>
    <lineage>
        <taxon>Bacteria</taxon>
        <taxon>Pseudomonadati</taxon>
        <taxon>Bacteroidota</taxon>
        <taxon>Flavobacteriia</taxon>
        <taxon>Flavobacteriales</taxon>
        <taxon>Weeksellaceae</taxon>
        <taxon>Elizabethkingia</taxon>
    </lineage>
</organism>
<keyword evidence="2" id="KW-1185">Reference proteome</keyword>
<sequence length="215" mass="24716">MKKIYVFSGLGVDKRVFDYIDFDMPGVEFIDWIKPLKKENLTEYAKRISSELTAENPILIGLSFGGMLAVEVSKILKCEKLILIASAKSKYEVPKIYRVAGKLKINRLIPGELLKQYNFMLAWFFGINSNAEKTLLKNILKDTDPEFLSWAINEIVNWQNKSYPENCTHIHGIKDHILPLKNVKTDFVIKNGGHFMTVSQPKEIEEIIRTICAEY</sequence>
<keyword evidence="1" id="KW-0378">Hydrolase</keyword>
<dbReference type="Proteomes" id="UP000190016">
    <property type="component" value="Unassembled WGS sequence"/>
</dbReference>
<dbReference type="RefSeq" id="WP_078777986.1">
    <property type="nucleotide sequence ID" value="NZ_MBDS01000001.1"/>
</dbReference>
<name>A0ABX3NFL1_9FLAO</name>
<dbReference type="Gene3D" id="3.40.50.1820">
    <property type="entry name" value="alpha/beta hydrolase"/>
    <property type="match status" value="1"/>
</dbReference>
<proteinExistence type="predicted"/>
<evidence type="ECO:0000313" key="2">
    <source>
        <dbReference type="Proteomes" id="UP000190016"/>
    </source>
</evidence>
<dbReference type="SUPFAM" id="SSF53474">
    <property type="entry name" value="alpha/beta-Hydrolases"/>
    <property type="match status" value="1"/>
</dbReference>